<name>A0A6B9LV53_9CAUD</name>
<dbReference type="EMBL" id="MN812239">
    <property type="protein sequence ID" value="QHB40984.1"/>
    <property type="molecule type" value="Genomic_DNA"/>
</dbReference>
<proteinExistence type="predicted"/>
<evidence type="ECO:0000313" key="1">
    <source>
        <dbReference type="EMBL" id="QHB40984.1"/>
    </source>
</evidence>
<protein>
    <submittedName>
        <fullName evidence="1">Uncharacterized protein</fullName>
    </submittedName>
</protein>
<evidence type="ECO:0000313" key="2">
    <source>
        <dbReference type="Proteomes" id="UP000464671"/>
    </source>
</evidence>
<accession>A0A6B9LV53</accession>
<gene>
    <name evidence="1" type="ORF">tant81_gp053</name>
</gene>
<organism evidence="1 2">
    <name type="scientific">Flavobacterium phage vB_FspS_tant8-1</name>
    <dbReference type="NCBI Taxonomy" id="2686278"/>
    <lineage>
        <taxon>Viruses</taxon>
        <taxon>Duplodnaviria</taxon>
        <taxon>Heunggongvirae</taxon>
        <taxon>Uroviricota</taxon>
        <taxon>Caudoviricetes</taxon>
        <taxon>Tantvirus</taxon>
        <taxon>Tantvirus tant</taxon>
    </lineage>
</organism>
<keyword evidence="2" id="KW-1185">Reference proteome</keyword>
<sequence>MSVKIKKREYSEIYTTGKTDWLLANVGDWQKLNIEVEVAVEIIVTDSNSIEINNTLKTIKLSNGKSFGDYGFDNGMLVKLRGVATNDDFPDGTIIEGEFTILNVYDDVIEVDTLEINSINPDPMVFTQFTTGFKPFEDGSESLKDILIYSDIEPEGCVTSYCHLTNEDFDTTQLKSFIDQTTPEMNCEGINTLPVGTWKDFELTGYQSGMAIRKSKIRKIISSTQNAETIYLKNETFETMRLKIDEPGNRVAKPMKFVGTNLQNDFKNVTSNIYIVRSVILGSYVTTQTSNCFLHDASQNDARDIFFNVSFRITNSQPGLFGISDFVSLVLLRFNGNTFFSRTELKKWTNTRSRLNQILNFSEIVNVNILDGESYVLAFEYNNNTNSTYIDLKVEQAEIQTELQAIFPTTHKRFYELEIDFMIPSIFETLSNLENLEIPEYLNGDGSLTDNLKLVFYPEWNNPNTKIQNDLNQTKRLGNTGWFNENFNELPNDFSVDSVEYFDELGNVVSSIDYANKTKVKVIISGVQNLGSTTECGFGFAWIPTDENDFKNKTTSFHKNLFINSGDTENGFVLDTLFPGLFYGFGIGNATMNVKDVKFTKVGDKIVFESMFVPTPEFFSIFDSKVSTDRKFILFVSVADGTLVRNFSNRVTLLCDLNDMVKSIPPAGKYEYLDNAFVEHPFSETNVGELVYDGIVQDDLLCRVPFRIPKDGSIVFQKMKFGFDVFNLSTGFSFELEKYEVDLISLPIDSSGVQQFNINQTRGFKLENGNNKNWVKIKNEPTMNTSDLNGYLAYFATKIRWEDWIRRTDVPGIFFDALKANNGFNNDWFDFSTNNGFKVNFFVQIDALENNELKQFTNRFEIKLKDYDQNENIATEHKFFRDSDNTLLNIGADPETGKPLGVVLSNEPTRIEITFEILDGGNWDLLNTYGVTTIEVDKGAGRFEQRQLSSVWGSENDNPLKPIAGETKLKLEVDGTFKFLTTKCLVDPELLQPGDKYRITGRVGCYDQSGDDGFDPGLYEFRYENIYE</sequence>
<reference evidence="1 2" key="1">
    <citation type="journal article" date="2020" name="Viruses">
        <title>Diversity and Host Interactions Among Virulent and Temperate Baltic Sea Flavobacterium Phages.</title>
        <authorList>
            <person name="Nilsson E."/>
            <person name="Bayfield O.W."/>
            <person name="Lundin D."/>
            <person name="Antson A.A."/>
            <person name="Holmfeldt K."/>
        </authorList>
    </citation>
    <scope>NUCLEOTIDE SEQUENCE [LARGE SCALE GENOMIC DNA]</scope>
</reference>
<dbReference type="Proteomes" id="UP000464671">
    <property type="component" value="Segment"/>
</dbReference>